<organism evidence="1 2">
    <name type="scientific">Leptospira levettii</name>
    <dbReference type="NCBI Taxonomy" id="2023178"/>
    <lineage>
        <taxon>Bacteria</taxon>
        <taxon>Pseudomonadati</taxon>
        <taxon>Spirochaetota</taxon>
        <taxon>Spirochaetia</taxon>
        <taxon>Leptospirales</taxon>
        <taxon>Leptospiraceae</taxon>
        <taxon>Leptospira</taxon>
    </lineage>
</organism>
<name>A0AAW5VBQ4_9LEPT</name>
<dbReference type="Gene3D" id="2.40.160.10">
    <property type="entry name" value="Porin"/>
    <property type="match status" value="1"/>
</dbReference>
<dbReference type="EMBL" id="JAMQQD010000002">
    <property type="protein sequence ID" value="MCW7515337.1"/>
    <property type="molecule type" value="Genomic_DNA"/>
</dbReference>
<sequence>MFHLFKNPYGVRIPQRNIILFFLFSSISLFQPVLSQSATELYEDKDTGQIFTKPGNNRVKIDKFPSVPDDRTNKTNHNVTTLPDAFAHRPDDVSKEKLTITGRVQFRGASGTAQSPLSNGHRDFNAIDYAFRRLRLGAMYENDWWGASIQLRLENMLNRVDLSQTTQTVNYTDASGRPGSVNVVTNERLKDNRGYIQEAVIYTKLPYAGGRITLGQINVPFNREYIGSSANLVSLERSMVTAALPQFDNGIMLQATPLKEIHPKYERYLHLSFMVGNGKGGGGDYGTGRRQDLTTSNRYGFVNISPTYYGRAVWNVFGSLKRESDGREVNWQEGEEIFQRDMKLSLGSAFQQTQNLVTPAVSAMEYNAGTTNGIAFVTPQGVNGYPSADGGSSTLGYNTQNGGTTPGRTKMGLIAHTYDATFTWSGFYFNTAYTKMSGPASNGLIGWHTTFGYNIPITNKFYLMPIFKYDQLMGDFNRNGNLHDPNETLRIYWIGLNLFGDKHHYKVQLYYEILANKLDRDVNTGSPMLIDDRRIYLQVQANFWTGTTSPESYGYRSN</sequence>
<accession>A0AAW5VBQ4</accession>
<gene>
    <name evidence="1" type="ORF">ND810_09230</name>
</gene>
<evidence type="ECO:0008006" key="3">
    <source>
        <dbReference type="Google" id="ProtNLM"/>
    </source>
</evidence>
<dbReference type="InterPro" id="IPR023614">
    <property type="entry name" value="Porin_dom_sf"/>
</dbReference>
<comment type="caution">
    <text evidence="1">The sequence shown here is derived from an EMBL/GenBank/DDBJ whole genome shotgun (WGS) entry which is preliminary data.</text>
</comment>
<dbReference type="AlphaFoldDB" id="A0AAW5VBQ4"/>
<dbReference type="RefSeq" id="WP_265355329.1">
    <property type="nucleotide sequence ID" value="NZ_JAMQPS010000001.1"/>
</dbReference>
<evidence type="ECO:0000313" key="2">
    <source>
        <dbReference type="Proteomes" id="UP001209694"/>
    </source>
</evidence>
<evidence type="ECO:0000313" key="1">
    <source>
        <dbReference type="EMBL" id="MCW7515337.1"/>
    </source>
</evidence>
<proteinExistence type="predicted"/>
<dbReference type="Proteomes" id="UP001209694">
    <property type="component" value="Unassembled WGS sequence"/>
</dbReference>
<reference evidence="1" key="1">
    <citation type="submission" date="2022-06" db="EMBL/GenBank/DDBJ databases">
        <title>Leptospira isolates from biofilms formed at urban environments.</title>
        <authorList>
            <person name="Ribeiro P.S."/>
            <person name="Sousa T."/>
            <person name="Carvalho N."/>
            <person name="Aburjaile F."/>
            <person name="Neves F."/>
            <person name="Oliveira D."/>
            <person name="Blanco L."/>
            <person name="Lima J."/>
            <person name="Costa F."/>
            <person name="Brenig B."/>
            <person name="Soares S."/>
            <person name="Ramos R."/>
            <person name="Goes-Neto A."/>
            <person name="Matiuzzi M."/>
            <person name="Azevedo V."/>
            <person name="Ristow P."/>
        </authorList>
    </citation>
    <scope>NUCLEOTIDE SEQUENCE</scope>
    <source>
        <strain evidence="1">VSF7</strain>
    </source>
</reference>
<protein>
    <recommendedName>
        <fullName evidence="3">Alginate export domain-containing protein</fullName>
    </recommendedName>
</protein>